<feature type="region of interest" description="Disordered" evidence="1">
    <location>
        <begin position="1"/>
        <end position="20"/>
    </location>
</feature>
<feature type="compositionally biased region" description="Polar residues" evidence="1">
    <location>
        <begin position="8"/>
        <end position="18"/>
    </location>
</feature>
<proteinExistence type="predicted"/>
<protein>
    <submittedName>
        <fullName evidence="3">Uncharacterized protein</fullName>
    </submittedName>
</protein>
<dbReference type="WBParaSite" id="SMRG1_12360.5">
    <property type="protein sequence ID" value="SMRG1_12360.5"/>
    <property type="gene ID" value="SMRG1_12360"/>
</dbReference>
<evidence type="ECO:0000313" key="2">
    <source>
        <dbReference type="Proteomes" id="UP000050790"/>
    </source>
</evidence>
<organism evidence="2 3">
    <name type="scientific">Schistosoma margrebowiei</name>
    <dbReference type="NCBI Taxonomy" id="48269"/>
    <lineage>
        <taxon>Eukaryota</taxon>
        <taxon>Metazoa</taxon>
        <taxon>Spiralia</taxon>
        <taxon>Lophotrochozoa</taxon>
        <taxon>Platyhelminthes</taxon>
        <taxon>Trematoda</taxon>
        <taxon>Digenea</taxon>
        <taxon>Strigeidida</taxon>
        <taxon>Schistosomatoidea</taxon>
        <taxon>Schistosomatidae</taxon>
        <taxon>Schistosoma</taxon>
    </lineage>
</organism>
<sequence>MGTLDPYPSSSTSNSKKCMNNPMRFSINKDVIKKAENQDVNSIQRIVAYDHLEFETSVIEQAKNTFKRNNSLQISATRERLSTLDDDIMYVNIVYLSSHRSAQHELEKMELSLDTLLGQVSIEVSNSSLENRKIRSLELEIETKMKLIDTLLSRKSALLSKLSSLEKANFISDGNVSKPDEDLLSVNIVKPLSADDFNSPIKHLSTKLYKVKRCENNAVEPKKLSKSKHNDDADINAFQERLRRQRRTELLEEQLAREHEVEILPLSIRILDPGSKW</sequence>
<evidence type="ECO:0000313" key="3">
    <source>
        <dbReference type="WBParaSite" id="SMRG1_12360.5"/>
    </source>
</evidence>
<accession>A0AA84Z7S8</accession>
<dbReference type="Proteomes" id="UP000050790">
    <property type="component" value="Unassembled WGS sequence"/>
</dbReference>
<name>A0AA84Z7S8_9TREM</name>
<evidence type="ECO:0000256" key="1">
    <source>
        <dbReference type="SAM" id="MobiDB-lite"/>
    </source>
</evidence>
<dbReference type="AlphaFoldDB" id="A0AA84Z7S8"/>
<reference evidence="3" key="1">
    <citation type="submission" date="2023-11" db="UniProtKB">
        <authorList>
            <consortium name="WormBaseParasite"/>
        </authorList>
    </citation>
    <scope>IDENTIFICATION</scope>
</reference>